<evidence type="ECO:0008006" key="3">
    <source>
        <dbReference type="Google" id="ProtNLM"/>
    </source>
</evidence>
<proteinExistence type="predicted"/>
<sequence>MKFRRNDLKSRFKFLITWLLTACLLVYSPFGAVSVAAESDGIIMNDILDDNNSLEEPFFQIQSTTPSGITVTTPSAINYIEGISDRVTVTDLLPGDIVKVYDQATGGNILGQGTVASDETSVTIEIPQLGKRKGTVYVSVTRGGTESDRVEVDYVSEPIPWQIYGHTGNWGEDKDGVQGQKPTPVPPVYPNNDDNPAGFEYNQHIIIKENGSRVTFYGYGKQAYKDFILLPSESEAKKKITFEMDLSQVNYHSMEGAGILLNSRIDAGKLYGYAILFAQSEIQLFKINGVDVNAFHNREGTSGGGFATFNPEIGTALKKVAPATGTEHSLELEITPTSVKLTDQGKSGAPVVLNETLIPISGAGNGVGFIASHIGHDCSVLSYFSITNVSISDEEDNPYTWPLLDLTAKLSSEDPYGSVELNYTAPENAEVVILQYSTDSNFPEESTASIPLDPESAQTTVHGLKDNTKYYFRLLIGGGENGGISNTADATTQKNPNTAPTATSVSITGKLEVGQTLTGNYTYSDANGDLE</sequence>
<dbReference type="EMBL" id="DUTF01000271">
    <property type="protein sequence ID" value="HHY27533.1"/>
    <property type="molecule type" value="Genomic_DNA"/>
</dbReference>
<accession>A0A7C7D6L8</accession>
<protein>
    <recommendedName>
        <fullName evidence="3">Fibronectin type-III domain-containing protein</fullName>
    </recommendedName>
</protein>
<evidence type="ECO:0000313" key="1">
    <source>
        <dbReference type="EMBL" id="HHY27533.1"/>
    </source>
</evidence>
<dbReference type="Gene3D" id="2.60.40.10">
    <property type="entry name" value="Immunoglobulins"/>
    <property type="match status" value="1"/>
</dbReference>
<feature type="non-terminal residue" evidence="1">
    <location>
        <position position="531"/>
    </location>
</feature>
<comment type="caution">
    <text evidence="1">The sequence shown here is derived from an EMBL/GenBank/DDBJ whole genome shotgun (WGS) entry which is preliminary data.</text>
</comment>
<gene>
    <name evidence="1" type="ORF">GX523_12500</name>
</gene>
<dbReference type="AlphaFoldDB" id="A0A7C7D6L8"/>
<dbReference type="Proteomes" id="UP000553059">
    <property type="component" value="Unassembled WGS sequence"/>
</dbReference>
<reference evidence="1 2" key="1">
    <citation type="journal article" date="2020" name="Biotechnol. Biofuels">
        <title>New insights from the biogas microbiome by comprehensive genome-resolved metagenomics of nearly 1600 species originating from multiple anaerobic digesters.</title>
        <authorList>
            <person name="Campanaro S."/>
            <person name="Treu L."/>
            <person name="Rodriguez-R L.M."/>
            <person name="Kovalovszki A."/>
            <person name="Ziels R.M."/>
            <person name="Maus I."/>
            <person name="Zhu X."/>
            <person name="Kougias P.G."/>
            <person name="Basile A."/>
            <person name="Luo G."/>
            <person name="Schluter A."/>
            <person name="Konstantinidis K.T."/>
            <person name="Angelidaki I."/>
        </authorList>
    </citation>
    <scope>NUCLEOTIDE SEQUENCE [LARGE SCALE GENOMIC DNA]</scope>
    <source>
        <strain evidence="1">AS05jafATM_4</strain>
    </source>
</reference>
<evidence type="ECO:0000313" key="2">
    <source>
        <dbReference type="Proteomes" id="UP000553059"/>
    </source>
</evidence>
<dbReference type="InterPro" id="IPR013783">
    <property type="entry name" value="Ig-like_fold"/>
</dbReference>
<organism evidence="1 2">
    <name type="scientific">Desulfitobacterium dehalogenans</name>
    <dbReference type="NCBI Taxonomy" id="36854"/>
    <lineage>
        <taxon>Bacteria</taxon>
        <taxon>Bacillati</taxon>
        <taxon>Bacillota</taxon>
        <taxon>Clostridia</taxon>
        <taxon>Eubacteriales</taxon>
        <taxon>Desulfitobacteriaceae</taxon>
        <taxon>Desulfitobacterium</taxon>
    </lineage>
</organism>
<name>A0A7C7D6L8_9FIRM</name>